<dbReference type="GeneID" id="55622787"/>
<sequence>MTDQVIEPTVEPTDAVTVVASLHPELSHYDRYKEVYLVFGVVGGLALAAGMSAGAIFGAKAAARAAEKSSVVLDVTDGILYANPVQAAHRLGADPIGVTSLIHNAAHETVNGHKLARVSATTKH</sequence>
<evidence type="ECO:0000256" key="1">
    <source>
        <dbReference type="SAM" id="Phobius"/>
    </source>
</evidence>
<dbReference type="KEGG" id="vg:55622787"/>
<gene>
    <name evidence="2" type="primary">83</name>
    <name evidence="2" type="ORF">SEA_CHIKENJARS_83</name>
</gene>
<reference evidence="2 3" key="1">
    <citation type="submission" date="2019-07" db="EMBL/GenBank/DDBJ databases">
        <authorList>
            <person name="Birge L.R."/>
            <person name="Bivans L.D."/>
            <person name="Blakestad S.M."/>
            <person name="Chesley E.K."/>
            <person name="Frank J.E."/>
            <person name="Hoagland S."/>
            <person name="Hultquist J."/>
            <person name="Lee N.R."/>
            <person name="Pena P.B."/>
            <person name="Ramsey E.P."/>
            <person name="Chia C."/>
            <person name="Williams D.C."/>
            <person name="Garlena R.A."/>
            <person name="Russell D.A."/>
            <person name="Pope W.H."/>
            <person name="Jacobs-Sera D."/>
            <person name="Hatfull G.F."/>
        </authorList>
    </citation>
    <scope>NUCLEOTIDE SEQUENCE [LARGE SCALE GENOMIC DNA]</scope>
</reference>
<protein>
    <submittedName>
        <fullName evidence="2">Uncharacterized protein</fullName>
    </submittedName>
</protein>
<keyword evidence="1" id="KW-1133">Transmembrane helix</keyword>
<evidence type="ECO:0000313" key="2">
    <source>
        <dbReference type="EMBL" id="QEQ94386.1"/>
    </source>
</evidence>
<dbReference type="EMBL" id="MN204501">
    <property type="protein sequence ID" value="QEQ94386.1"/>
    <property type="molecule type" value="Genomic_DNA"/>
</dbReference>
<evidence type="ECO:0000313" key="3">
    <source>
        <dbReference type="Proteomes" id="UP000325848"/>
    </source>
</evidence>
<name>A0A5J6DA57_9CAUD</name>
<dbReference type="RefSeq" id="YP_009852185.1">
    <property type="nucleotide sequence ID" value="NC_048810.1"/>
</dbReference>
<keyword evidence="1" id="KW-0472">Membrane</keyword>
<proteinExistence type="predicted"/>
<accession>A0A5J6DA57</accession>
<organism evidence="2 3">
    <name type="scientific">Gordonia phage Chikenjars</name>
    <dbReference type="NCBI Taxonomy" id="2601686"/>
    <lineage>
        <taxon>Viruses</taxon>
        <taxon>Duplodnaviria</taxon>
        <taxon>Heunggongvirae</taxon>
        <taxon>Uroviricota</taxon>
        <taxon>Caudoviricetes</taxon>
        <taxon>Deejayvirinae</taxon>
        <taxon>Kenoshavirus</taxon>
        <taxon>Kenoshavirus chikenjars</taxon>
    </lineage>
</organism>
<feature type="transmembrane region" description="Helical" evidence="1">
    <location>
        <begin position="35"/>
        <end position="59"/>
    </location>
</feature>
<dbReference type="Proteomes" id="UP000325848">
    <property type="component" value="Segment"/>
</dbReference>
<keyword evidence="3" id="KW-1185">Reference proteome</keyword>
<keyword evidence="1" id="KW-0812">Transmembrane</keyword>